<protein>
    <submittedName>
        <fullName evidence="5">Short-chain dehydrogenase/reductase</fullName>
    </submittedName>
</protein>
<dbReference type="SUPFAM" id="SSF51735">
    <property type="entry name" value="NAD(P)-binding Rossmann-fold domains"/>
    <property type="match status" value="1"/>
</dbReference>
<dbReference type="OrthoDB" id="4690547at2"/>
<dbReference type="PRINTS" id="PR00080">
    <property type="entry name" value="SDRFAMILY"/>
</dbReference>
<name>K0K7E1_SACES</name>
<keyword evidence="2" id="KW-0560">Oxidoreductase</keyword>
<feature type="domain" description="Ketoreductase" evidence="4">
    <location>
        <begin position="7"/>
        <end position="189"/>
    </location>
</feature>
<dbReference type="FunFam" id="3.40.50.720:FF:000084">
    <property type="entry name" value="Short-chain dehydrogenase reductase"/>
    <property type="match status" value="1"/>
</dbReference>
<dbReference type="STRING" id="1179773.BN6_55500"/>
<dbReference type="PATRIC" id="fig|1179773.3.peg.5591"/>
<dbReference type="KEGG" id="sesp:BN6_55500"/>
<dbReference type="eggNOG" id="COG4221">
    <property type="taxonomic scope" value="Bacteria"/>
</dbReference>
<dbReference type="InterPro" id="IPR020904">
    <property type="entry name" value="Sc_DH/Rdtase_CS"/>
</dbReference>
<evidence type="ECO:0000313" key="5">
    <source>
        <dbReference type="EMBL" id="CCH32809.1"/>
    </source>
</evidence>
<dbReference type="Proteomes" id="UP000006281">
    <property type="component" value="Chromosome"/>
</dbReference>
<dbReference type="Pfam" id="PF00106">
    <property type="entry name" value="adh_short"/>
    <property type="match status" value="1"/>
</dbReference>
<organism evidence="5 6">
    <name type="scientific">Saccharothrix espanaensis (strain ATCC 51144 / DSM 44229 / JCM 9112 / NBRC 15066 / NRRL 15764)</name>
    <dbReference type="NCBI Taxonomy" id="1179773"/>
    <lineage>
        <taxon>Bacteria</taxon>
        <taxon>Bacillati</taxon>
        <taxon>Actinomycetota</taxon>
        <taxon>Actinomycetes</taxon>
        <taxon>Pseudonocardiales</taxon>
        <taxon>Pseudonocardiaceae</taxon>
        <taxon>Saccharothrix</taxon>
    </lineage>
</organism>
<accession>K0K7E1</accession>
<evidence type="ECO:0000256" key="3">
    <source>
        <dbReference type="RuleBase" id="RU000363"/>
    </source>
</evidence>
<reference evidence="5 6" key="1">
    <citation type="journal article" date="2012" name="BMC Genomics">
        <title>Complete genome sequence of Saccharothrix espanaensis DSM 44229T and comparison to the other completely sequenced Pseudonocardiaceae.</title>
        <authorList>
            <person name="Strobel T."/>
            <person name="Al-Dilaimi A."/>
            <person name="Blom J."/>
            <person name="Gessner A."/>
            <person name="Kalinowski J."/>
            <person name="Luzhetska M."/>
            <person name="Puhler A."/>
            <person name="Szczepanowski R."/>
            <person name="Bechthold A."/>
            <person name="Ruckert C."/>
        </authorList>
    </citation>
    <scope>NUCLEOTIDE SEQUENCE [LARGE SCALE GENOMIC DNA]</scope>
    <source>
        <strain evidence="6">ATCC 51144 / DSM 44229 / JCM 9112 / NBRC 15066 / NRRL 15764</strain>
    </source>
</reference>
<dbReference type="CDD" id="cd05233">
    <property type="entry name" value="SDR_c"/>
    <property type="match status" value="1"/>
</dbReference>
<dbReference type="InterPro" id="IPR057326">
    <property type="entry name" value="KR_dom"/>
</dbReference>
<dbReference type="PANTHER" id="PTHR44196:SF1">
    <property type="entry name" value="DEHYDROGENASE_REDUCTASE SDR FAMILY MEMBER 7B"/>
    <property type="match status" value="1"/>
</dbReference>
<dbReference type="GO" id="GO:0016491">
    <property type="term" value="F:oxidoreductase activity"/>
    <property type="evidence" value="ECO:0007669"/>
    <property type="project" value="UniProtKB-KW"/>
</dbReference>
<comment type="similarity">
    <text evidence="1 3">Belongs to the short-chain dehydrogenases/reductases (SDR) family.</text>
</comment>
<proteinExistence type="inferred from homology"/>
<dbReference type="EMBL" id="HE804045">
    <property type="protein sequence ID" value="CCH32809.1"/>
    <property type="molecule type" value="Genomic_DNA"/>
</dbReference>
<evidence type="ECO:0000313" key="6">
    <source>
        <dbReference type="Proteomes" id="UP000006281"/>
    </source>
</evidence>
<dbReference type="InterPro" id="IPR002347">
    <property type="entry name" value="SDR_fam"/>
</dbReference>
<dbReference type="InterPro" id="IPR036291">
    <property type="entry name" value="NAD(P)-bd_dom_sf"/>
</dbReference>
<sequence length="261" mass="27291">MQNWTDSVAFITGGARGIGLGIARALAKRGVSLALTDVDAPALQRSGEELKQVTEVRTYRLDVRDRAAFAEVVDEAERALGPVGLLFNNAGIAPYSAIDELSYEKWDLTLAINLTGVVNGVQTLLPRMLERRTGHIVNTASGAGLVAGPNVLYTTTKFAVVGLSESLSAAVAEHGINVSVICPGPVATDIIANTGSLDAGVALRDDLVPAVEALLKSGTSIDEAGEMVVTAMAAGKPWISTGYDMRPHLEQRTAALLNSLA</sequence>
<dbReference type="SMART" id="SM00822">
    <property type="entry name" value="PKS_KR"/>
    <property type="match status" value="1"/>
</dbReference>
<dbReference type="BioCyc" id="SESP1179773:BN6_RS26790-MONOMER"/>
<keyword evidence="6" id="KW-1185">Reference proteome</keyword>
<evidence type="ECO:0000256" key="1">
    <source>
        <dbReference type="ARBA" id="ARBA00006484"/>
    </source>
</evidence>
<dbReference type="Gene3D" id="3.40.50.720">
    <property type="entry name" value="NAD(P)-binding Rossmann-like Domain"/>
    <property type="match status" value="1"/>
</dbReference>
<dbReference type="PANTHER" id="PTHR44196">
    <property type="entry name" value="DEHYDROGENASE/REDUCTASE SDR FAMILY MEMBER 7B"/>
    <property type="match status" value="1"/>
</dbReference>
<gene>
    <name evidence="5" type="ordered locus">BN6_55500</name>
</gene>
<dbReference type="AlphaFoldDB" id="K0K7E1"/>
<evidence type="ECO:0000256" key="2">
    <source>
        <dbReference type="ARBA" id="ARBA00023002"/>
    </source>
</evidence>
<dbReference type="HOGENOM" id="CLU_010194_2_1_11"/>
<dbReference type="PRINTS" id="PR00081">
    <property type="entry name" value="GDHRDH"/>
</dbReference>
<dbReference type="PROSITE" id="PS00061">
    <property type="entry name" value="ADH_SHORT"/>
    <property type="match status" value="1"/>
</dbReference>
<dbReference type="GO" id="GO:0016020">
    <property type="term" value="C:membrane"/>
    <property type="evidence" value="ECO:0007669"/>
    <property type="project" value="TreeGrafter"/>
</dbReference>
<dbReference type="RefSeq" id="WP_015102921.1">
    <property type="nucleotide sequence ID" value="NC_019673.1"/>
</dbReference>
<evidence type="ECO:0000259" key="4">
    <source>
        <dbReference type="SMART" id="SM00822"/>
    </source>
</evidence>